<evidence type="ECO:0000256" key="5">
    <source>
        <dbReference type="ARBA" id="ARBA00023180"/>
    </source>
</evidence>
<comment type="similarity">
    <text evidence="1">Belongs to the peptidase S10 family.</text>
</comment>
<keyword evidence="4" id="KW-0378">Hydrolase</keyword>
<dbReference type="EMBL" id="AVOT02057347">
    <property type="protein sequence ID" value="MBW0551468.1"/>
    <property type="molecule type" value="Genomic_DNA"/>
</dbReference>
<evidence type="ECO:0000256" key="2">
    <source>
        <dbReference type="ARBA" id="ARBA00022645"/>
    </source>
</evidence>
<evidence type="ECO:0000313" key="7">
    <source>
        <dbReference type="Proteomes" id="UP000765509"/>
    </source>
</evidence>
<organism evidence="6 7">
    <name type="scientific">Austropuccinia psidii MF-1</name>
    <dbReference type="NCBI Taxonomy" id="1389203"/>
    <lineage>
        <taxon>Eukaryota</taxon>
        <taxon>Fungi</taxon>
        <taxon>Dikarya</taxon>
        <taxon>Basidiomycota</taxon>
        <taxon>Pucciniomycotina</taxon>
        <taxon>Pucciniomycetes</taxon>
        <taxon>Pucciniales</taxon>
        <taxon>Sphaerophragmiaceae</taxon>
        <taxon>Austropuccinia</taxon>
    </lineage>
</organism>
<dbReference type="InterPro" id="IPR001563">
    <property type="entry name" value="Peptidase_S10"/>
</dbReference>
<dbReference type="GO" id="GO:0006508">
    <property type="term" value="P:proteolysis"/>
    <property type="evidence" value="ECO:0007669"/>
    <property type="project" value="UniProtKB-KW"/>
</dbReference>
<evidence type="ECO:0000313" key="6">
    <source>
        <dbReference type="EMBL" id="MBW0551468.1"/>
    </source>
</evidence>
<dbReference type="GO" id="GO:0004185">
    <property type="term" value="F:serine-type carboxypeptidase activity"/>
    <property type="evidence" value="ECO:0007669"/>
    <property type="project" value="InterPro"/>
</dbReference>
<evidence type="ECO:0000256" key="3">
    <source>
        <dbReference type="ARBA" id="ARBA00022670"/>
    </source>
</evidence>
<protein>
    <submittedName>
        <fullName evidence="6">Uncharacterized protein</fullName>
    </submittedName>
</protein>
<dbReference type="Gene3D" id="3.40.50.1820">
    <property type="entry name" value="alpha/beta hydrolase"/>
    <property type="match status" value="1"/>
</dbReference>
<dbReference type="SUPFAM" id="SSF53474">
    <property type="entry name" value="alpha/beta-Hydrolases"/>
    <property type="match status" value="1"/>
</dbReference>
<evidence type="ECO:0000256" key="4">
    <source>
        <dbReference type="ARBA" id="ARBA00022801"/>
    </source>
</evidence>
<keyword evidence="5" id="KW-0325">Glycoprotein</keyword>
<keyword evidence="2" id="KW-0121">Carboxypeptidase</keyword>
<name>A0A9Q3IWB9_9BASI</name>
<comment type="caution">
    <text evidence="6">The sequence shown here is derived from an EMBL/GenBank/DDBJ whole genome shotgun (WGS) entry which is preliminary data.</text>
</comment>
<dbReference type="InterPro" id="IPR029058">
    <property type="entry name" value="AB_hydrolase_fold"/>
</dbReference>
<dbReference type="Proteomes" id="UP000765509">
    <property type="component" value="Unassembled WGS sequence"/>
</dbReference>
<dbReference type="Pfam" id="PF00450">
    <property type="entry name" value="Peptidase_S10"/>
    <property type="match status" value="1"/>
</dbReference>
<dbReference type="OrthoDB" id="443318at2759"/>
<sequence length="111" mass="12381">MWAPKPPPSSMLLPCLVKKMKVMIYAGDQDYMCNALGVNCSISAMEWNDQKGWGMDQEGNPVEDQEYFVNGTRQGTWIQACGMTFIKVDCASHLVPVNLPPATHDMLLKIC</sequence>
<keyword evidence="7" id="KW-1185">Reference proteome</keyword>
<reference evidence="6" key="1">
    <citation type="submission" date="2021-03" db="EMBL/GenBank/DDBJ databases">
        <title>Draft genome sequence of rust myrtle Austropuccinia psidii MF-1, a brazilian biotype.</title>
        <authorList>
            <person name="Quecine M.C."/>
            <person name="Pachon D.M.R."/>
            <person name="Bonatelli M.L."/>
            <person name="Correr F.H."/>
            <person name="Franceschini L.M."/>
            <person name="Leite T.F."/>
            <person name="Margarido G.R.A."/>
            <person name="Almeida C.A."/>
            <person name="Ferrarezi J.A."/>
            <person name="Labate C.A."/>
        </authorList>
    </citation>
    <scope>NUCLEOTIDE SEQUENCE</scope>
    <source>
        <strain evidence="6">MF-1</strain>
    </source>
</reference>
<accession>A0A9Q3IWB9</accession>
<proteinExistence type="inferred from homology"/>
<gene>
    <name evidence="6" type="ORF">O181_091183</name>
</gene>
<evidence type="ECO:0000256" key="1">
    <source>
        <dbReference type="ARBA" id="ARBA00009431"/>
    </source>
</evidence>
<dbReference type="AlphaFoldDB" id="A0A9Q3IWB9"/>
<keyword evidence="3" id="KW-0645">Protease</keyword>